<dbReference type="GeneTree" id="ENSGT00530000062932"/>
<dbReference type="EMBL" id="AACZ04067795">
    <property type="status" value="NOT_ANNOTATED_CDS"/>
    <property type="molecule type" value="Genomic_DNA"/>
</dbReference>
<dbReference type="Ensembl" id="ENSPTRT00000096373.1">
    <property type="protein sequence ID" value="ENSPTRP00000090420.1"/>
    <property type="gene ID" value="ENSPTRG00000047396.1"/>
</dbReference>
<dbReference type="InterPro" id="IPR024858">
    <property type="entry name" value="GOLGA"/>
</dbReference>
<dbReference type="AlphaFoldDB" id="A0A2I3TME2"/>
<evidence type="ECO:0000259" key="3">
    <source>
        <dbReference type="Pfam" id="PF15070"/>
    </source>
</evidence>
<protein>
    <recommendedName>
        <fullName evidence="3">Golgin subfamily A conserved domain-containing protein</fullName>
    </recommendedName>
</protein>
<evidence type="ECO:0000256" key="2">
    <source>
        <dbReference type="SAM" id="Coils"/>
    </source>
</evidence>
<reference evidence="4" key="3">
    <citation type="submission" date="2025-09" db="UniProtKB">
        <authorList>
            <consortium name="Ensembl"/>
        </authorList>
    </citation>
    <scope>IDENTIFICATION</scope>
</reference>
<dbReference type="InterPro" id="IPR043976">
    <property type="entry name" value="GOLGA_cons_dom"/>
</dbReference>
<sequence length="273" mass="30558">MAALLLMPSILEELESREAMVAFLNSAVASAEEEQAWPRGQLKEQRVSCHCLAHLVASVQKEPEAAALVPGTGGDSVCWEAHRALQGAMEKLQSHFMELMQEKVDLKEQMEKLEGRCIQLSGETDIIRKYITLYQMLKTWHQKEYISSLAQDKEEMKVKLLELLELQELVLRLVGNHNKWHGKFLAAAKNPVDEPAPGAPLGAANKQGDLCKMSLVHSVEPAQEEAREGSPHDNPTAQQIMQLLPEMQNPQEHPDLGSNPCIPFFYHVKITVI</sequence>
<feature type="coiled-coil region" evidence="2">
    <location>
        <begin position="89"/>
        <end position="123"/>
    </location>
</feature>
<name>A0A2I3TME2_PANTR</name>
<accession>A0A2I3TME2</accession>
<dbReference type="Pfam" id="PF19046">
    <property type="entry name" value="GM130_C"/>
    <property type="match status" value="1"/>
</dbReference>
<feature type="domain" description="Golgin subfamily A conserved" evidence="3">
    <location>
        <begin position="9"/>
        <end position="188"/>
    </location>
</feature>
<proteinExistence type="predicted"/>
<organism evidence="4 5">
    <name type="scientific">Pan troglodytes</name>
    <name type="common">Chimpanzee</name>
    <dbReference type="NCBI Taxonomy" id="9598"/>
    <lineage>
        <taxon>Eukaryota</taxon>
        <taxon>Metazoa</taxon>
        <taxon>Chordata</taxon>
        <taxon>Craniata</taxon>
        <taxon>Vertebrata</taxon>
        <taxon>Euteleostomi</taxon>
        <taxon>Mammalia</taxon>
        <taxon>Eutheria</taxon>
        <taxon>Euarchontoglires</taxon>
        <taxon>Primates</taxon>
        <taxon>Haplorrhini</taxon>
        <taxon>Catarrhini</taxon>
        <taxon>Hominidae</taxon>
        <taxon>Pan</taxon>
    </lineage>
</organism>
<dbReference type="PANTHER" id="PTHR10881">
    <property type="entry name" value="GOLGIN SUBFAMILY A MEMBER-RELATED"/>
    <property type="match status" value="1"/>
</dbReference>
<evidence type="ECO:0000313" key="5">
    <source>
        <dbReference type="Proteomes" id="UP000002277"/>
    </source>
</evidence>
<dbReference type="Pfam" id="PF15070">
    <property type="entry name" value="GOLGA2L5"/>
    <property type="match status" value="1"/>
</dbReference>
<evidence type="ECO:0000256" key="1">
    <source>
        <dbReference type="ARBA" id="ARBA00023054"/>
    </source>
</evidence>
<dbReference type="PANTHER" id="PTHR10881:SF46">
    <property type="entry name" value="GOLGIN SUBFAMILY A MEMBER 2"/>
    <property type="match status" value="1"/>
</dbReference>
<reference evidence="4 5" key="1">
    <citation type="journal article" date="2005" name="Nature">
        <title>Initial sequence of the chimpanzee genome and comparison with the human genome.</title>
        <authorList>
            <consortium name="Chimpanzee sequencing and analysis consortium"/>
        </authorList>
    </citation>
    <scope>NUCLEOTIDE SEQUENCE [LARGE SCALE GENOMIC DNA]</scope>
</reference>
<evidence type="ECO:0000313" key="4">
    <source>
        <dbReference type="Ensembl" id="ENSPTRP00000090420.1"/>
    </source>
</evidence>
<dbReference type="Bgee" id="ENSPTRG00000047396">
    <property type="expression patterns" value="Expressed in testis and 2 other cell types or tissues"/>
</dbReference>
<dbReference type="OMA" id="LPEMQNP"/>
<dbReference type="InterPro" id="IPR043937">
    <property type="entry name" value="GOLGA_C"/>
</dbReference>
<dbReference type="Proteomes" id="UP000002277">
    <property type="component" value="Chromosome 8"/>
</dbReference>
<dbReference type="InParanoid" id="A0A2I3TME2"/>
<keyword evidence="1 2" id="KW-0175">Coiled coil</keyword>
<keyword evidence="5" id="KW-1185">Reference proteome</keyword>
<dbReference type="GO" id="GO:0005801">
    <property type="term" value="C:cis-Golgi network"/>
    <property type="evidence" value="ECO:0007669"/>
    <property type="project" value="InterPro"/>
</dbReference>
<reference evidence="4" key="2">
    <citation type="submission" date="2025-08" db="UniProtKB">
        <authorList>
            <consortium name="Ensembl"/>
        </authorList>
    </citation>
    <scope>IDENTIFICATION</scope>
</reference>